<evidence type="ECO:0000313" key="3">
    <source>
        <dbReference type="Proteomes" id="UP000284395"/>
    </source>
</evidence>
<dbReference type="OrthoDB" id="7570443at2"/>
<organism evidence="2 3">
    <name type="scientific">Altericroceibacterium spongiae</name>
    <dbReference type="NCBI Taxonomy" id="2320269"/>
    <lineage>
        <taxon>Bacteria</taxon>
        <taxon>Pseudomonadati</taxon>
        <taxon>Pseudomonadota</taxon>
        <taxon>Alphaproteobacteria</taxon>
        <taxon>Sphingomonadales</taxon>
        <taxon>Erythrobacteraceae</taxon>
        <taxon>Altericroceibacterium</taxon>
    </lineage>
</organism>
<accession>A0A420EE80</accession>
<evidence type="ECO:0008006" key="4">
    <source>
        <dbReference type="Google" id="ProtNLM"/>
    </source>
</evidence>
<protein>
    <recommendedName>
        <fullName evidence="4">DUF4189 domain-containing protein</fullName>
    </recommendedName>
</protein>
<keyword evidence="1" id="KW-0732">Signal</keyword>
<keyword evidence="3" id="KW-1185">Reference proteome</keyword>
<comment type="caution">
    <text evidence="2">The sequence shown here is derived from an EMBL/GenBank/DDBJ whole genome shotgun (WGS) entry which is preliminary data.</text>
</comment>
<reference evidence="2 3" key="1">
    <citation type="submission" date="2018-09" db="EMBL/GenBank/DDBJ databases">
        <title>Altererythrobacter spongiae sp. nov., isolated from a marine sponge.</title>
        <authorList>
            <person name="Zhuang L."/>
            <person name="Luo L."/>
        </authorList>
    </citation>
    <scope>NUCLEOTIDE SEQUENCE [LARGE SCALE GENOMIC DNA]</scope>
    <source>
        <strain evidence="2 3">HN-Y73</strain>
    </source>
</reference>
<gene>
    <name evidence="2" type="ORF">D6851_14320</name>
</gene>
<dbReference type="AlphaFoldDB" id="A0A420EE80"/>
<sequence length="144" mass="15381">MKHYSAMAALFLFTAAPAFAASDTFCERIGPDLAMDQTRASSAGPQAGPGDEWRVNMLGGLWTTLFGGSAMVSFSIHPVDESDAAEYKRLQNACHSINEGVLCEIDGPANVGLGTPKGQVSAVLQEGEKAELELRKSELFCRNK</sequence>
<dbReference type="EMBL" id="RAPF01000008">
    <property type="protein sequence ID" value="RKF18964.1"/>
    <property type="molecule type" value="Genomic_DNA"/>
</dbReference>
<dbReference type="Proteomes" id="UP000284395">
    <property type="component" value="Unassembled WGS sequence"/>
</dbReference>
<feature type="chain" id="PRO_5019436932" description="DUF4189 domain-containing protein" evidence="1">
    <location>
        <begin position="21"/>
        <end position="144"/>
    </location>
</feature>
<dbReference type="RefSeq" id="WP_147395492.1">
    <property type="nucleotide sequence ID" value="NZ_RAPF01000008.1"/>
</dbReference>
<name>A0A420EE80_9SPHN</name>
<evidence type="ECO:0000256" key="1">
    <source>
        <dbReference type="SAM" id="SignalP"/>
    </source>
</evidence>
<evidence type="ECO:0000313" key="2">
    <source>
        <dbReference type="EMBL" id="RKF18964.1"/>
    </source>
</evidence>
<feature type="signal peptide" evidence="1">
    <location>
        <begin position="1"/>
        <end position="20"/>
    </location>
</feature>
<proteinExistence type="predicted"/>